<dbReference type="RefSeq" id="WP_176438468.1">
    <property type="nucleotide sequence ID" value="NZ_FXYE01000002.1"/>
</dbReference>
<keyword evidence="2" id="KW-0805">Transcription regulation</keyword>
<evidence type="ECO:0000313" key="8">
    <source>
        <dbReference type="Proteomes" id="UP000202922"/>
    </source>
</evidence>
<dbReference type="InterPro" id="IPR013324">
    <property type="entry name" value="RNA_pol_sigma_r3/r4-like"/>
</dbReference>
<dbReference type="GO" id="GO:0003677">
    <property type="term" value="F:DNA binding"/>
    <property type="evidence" value="ECO:0007669"/>
    <property type="project" value="InterPro"/>
</dbReference>
<dbReference type="InterPro" id="IPR013325">
    <property type="entry name" value="RNA_pol_sigma_r2"/>
</dbReference>
<evidence type="ECO:0000259" key="5">
    <source>
        <dbReference type="Pfam" id="PF04542"/>
    </source>
</evidence>
<proteinExistence type="inferred from homology"/>
<keyword evidence="4" id="KW-0804">Transcription</keyword>
<organism evidence="7 8">
    <name type="scientific">Actibacterium lipolyticum</name>
    <dbReference type="NCBI Taxonomy" id="1524263"/>
    <lineage>
        <taxon>Bacteria</taxon>
        <taxon>Pseudomonadati</taxon>
        <taxon>Pseudomonadota</taxon>
        <taxon>Alphaproteobacteria</taxon>
        <taxon>Rhodobacterales</taxon>
        <taxon>Roseobacteraceae</taxon>
        <taxon>Actibacterium</taxon>
    </lineage>
</organism>
<dbReference type="Proteomes" id="UP000202922">
    <property type="component" value="Unassembled WGS sequence"/>
</dbReference>
<keyword evidence="8" id="KW-1185">Reference proteome</keyword>
<dbReference type="GO" id="GO:0016987">
    <property type="term" value="F:sigma factor activity"/>
    <property type="evidence" value="ECO:0007669"/>
    <property type="project" value="UniProtKB-KW"/>
</dbReference>
<dbReference type="Pfam" id="PF04542">
    <property type="entry name" value="Sigma70_r2"/>
    <property type="match status" value="1"/>
</dbReference>
<dbReference type="EMBL" id="FXYE01000002">
    <property type="protein sequence ID" value="SMX42372.1"/>
    <property type="molecule type" value="Genomic_DNA"/>
</dbReference>
<evidence type="ECO:0000259" key="6">
    <source>
        <dbReference type="Pfam" id="PF08281"/>
    </source>
</evidence>
<dbReference type="SUPFAM" id="SSF88659">
    <property type="entry name" value="Sigma3 and sigma4 domains of RNA polymerase sigma factors"/>
    <property type="match status" value="1"/>
</dbReference>
<sequence>MTHEKTELEALLPDLMRLARLLTRNRDTAEDLAQEALLSVCSRLAKGEDIRALRPYLMTTLRNAYRRTRAHPNFADADEDAMPGHPPEAPQRMACREVLKAIATLPPHQAELMQLLATTGASYEELSRDTGLPIGTVTSRLSRARATLRCTLDLPPNAPVTALFDDPGPMHVSR</sequence>
<dbReference type="NCBIfam" id="TIGR02937">
    <property type="entry name" value="sigma70-ECF"/>
    <property type="match status" value="1"/>
</dbReference>
<dbReference type="GO" id="GO:0006352">
    <property type="term" value="P:DNA-templated transcription initiation"/>
    <property type="evidence" value="ECO:0007669"/>
    <property type="project" value="InterPro"/>
</dbReference>
<feature type="domain" description="RNA polymerase sigma factor 70 region 4 type 2" evidence="6">
    <location>
        <begin position="96"/>
        <end position="148"/>
    </location>
</feature>
<dbReference type="InterPro" id="IPR013249">
    <property type="entry name" value="RNA_pol_sigma70_r4_t2"/>
</dbReference>
<accession>A0A238KJV0</accession>
<dbReference type="SUPFAM" id="SSF88946">
    <property type="entry name" value="Sigma2 domain of RNA polymerase sigma factors"/>
    <property type="match status" value="1"/>
</dbReference>
<dbReference type="InterPro" id="IPR014284">
    <property type="entry name" value="RNA_pol_sigma-70_dom"/>
</dbReference>
<dbReference type="Pfam" id="PF08281">
    <property type="entry name" value="Sigma70_r4_2"/>
    <property type="match status" value="1"/>
</dbReference>
<feature type="domain" description="RNA polymerase sigma-70 region 2" evidence="5">
    <location>
        <begin position="9"/>
        <end position="67"/>
    </location>
</feature>
<evidence type="ECO:0000256" key="3">
    <source>
        <dbReference type="ARBA" id="ARBA00023082"/>
    </source>
</evidence>
<dbReference type="CDD" id="cd06171">
    <property type="entry name" value="Sigma70_r4"/>
    <property type="match status" value="1"/>
</dbReference>
<dbReference type="PANTHER" id="PTHR43133">
    <property type="entry name" value="RNA POLYMERASE ECF-TYPE SIGMA FACTO"/>
    <property type="match status" value="1"/>
</dbReference>
<keyword evidence="3" id="KW-0731">Sigma factor</keyword>
<evidence type="ECO:0000256" key="1">
    <source>
        <dbReference type="ARBA" id="ARBA00010641"/>
    </source>
</evidence>
<reference evidence="8" key="1">
    <citation type="submission" date="2017-05" db="EMBL/GenBank/DDBJ databases">
        <authorList>
            <person name="Rodrigo-Torres L."/>
            <person name="Arahal R. D."/>
            <person name="Lucena T."/>
        </authorList>
    </citation>
    <scope>NUCLEOTIDE SEQUENCE [LARGE SCALE GENOMIC DNA]</scope>
    <source>
        <strain evidence="8">CECT 8621</strain>
    </source>
</reference>
<protein>
    <submittedName>
        <fullName evidence="7">ECF RNA polymerase sigma factor SigE</fullName>
    </submittedName>
</protein>
<comment type="similarity">
    <text evidence="1">Belongs to the sigma-70 factor family. ECF subfamily.</text>
</comment>
<dbReference type="PANTHER" id="PTHR43133:SF25">
    <property type="entry name" value="RNA POLYMERASE SIGMA FACTOR RFAY-RELATED"/>
    <property type="match status" value="1"/>
</dbReference>
<evidence type="ECO:0000313" key="7">
    <source>
        <dbReference type="EMBL" id="SMX42372.1"/>
    </source>
</evidence>
<dbReference type="Gene3D" id="1.10.1740.10">
    <property type="match status" value="1"/>
</dbReference>
<dbReference type="AlphaFoldDB" id="A0A238KJV0"/>
<dbReference type="InterPro" id="IPR007627">
    <property type="entry name" value="RNA_pol_sigma70_r2"/>
</dbReference>
<evidence type="ECO:0000256" key="4">
    <source>
        <dbReference type="ARBA" id="ARBA00023163"/>
    </source>
</evidence>
<dbReference type="Gene3D" id="1.10.10.10">
    <property type="entry name" value="Winged helix-like DNA-binding domain superfamily/Winged helix DNA-binding domain"/>
    <property type="match status" value="1"/>
</dbReference>
<dbReference type="InterPro" id="IPR039425">
    <property type="entry name" value="RNA_pol_sigma-70-like"/>
</dbReference>
<dbReference type="InterPro" id="IPR036388">
    <property type="entry name" value="WH-like_DNA-bd_sf"/>
</dbReference>
<gene>
    <name evidence="7" type="primary">sigE_2</name>
    <name evidence="7" type="ORF">COL8621_01953</name>
</gene>
<evidence type="ECO:0000256" key="2">
    <source>
        <dbReference type="ARBA" id="ARBA00023015"/>
    </source>
</evidence>
<name>A0A238KJV0_9RHOB</name>